<keyword evidence="1" id="KW-1185">Reference proteome</keyword>
<sequence>MISPIQHTTVSPTTDMKPQSTVFATMAAVTTALHLRQLVYYRAVQNDSFTTSNFPELIIKLSNNWFNPLQPTSDYIRRRSTFDDMDISLHPCSTQARNYTLNFFQSMKLQRMEPLDVSLEHYHVN</sequence>
<organism evidence="1 2">
    <name type="scientific">Panagrellus redivivus</name>
    <name type="common">Microworm</name>
    <dbReference type="NCBI Taxonomy" id="6233"/>
    <lineage>
        <taxon>Eukaryota</taxon>
        <taxon>Metazoa</taxon>
        <taxon>Ecdysozoa</taxon>
        <taxon>Nematoda</taxon>
        <taxon>Chromadorea</taxon>
        <taxon>Rhabditida</taxon>
        <taxon>Tylenchina</taxon>
        <taxon>Panagrolaimomorpha</taxon>
        <taxon>Panagrolaimoidea</taxon>
        <taxon>Panagrolaimidae</taxon>
        <taxon>Panagrellus</taxon>
    </lineage>
</organism>
<reference evidence="2" key="2">
    <citation type="submission" date="2020-10" db="UniProtKB">
        <authorList>
            <consortium name="WormBaseParasite"/>
        </authorList>
    </citation>
    <scope>IDENTIFICATION</scope>
</reference>
<name>A0A7E4USR8_PANRE</name>
<evidence type="ECO:0000313" key="2">
    <source>
        <dbReference type="WBParaSite" id="Pan_g12398.t1"/>
    </source>
</evidence>
<dbReference type="Proteomes" id="UP000492821">
    <property type="component" value="Unassembled WGS sequence"/>
</dbReference>
<reference evidence="1" key="1">
    <citation type="journal article" date="2013" name="Genetics">
        <title>The draft genome and transcriptome of Panagrellus redivivus are shaped by the harsh demands of a free-living lifestyle.</title>
        <authorList>
            <person name="Srinivasan J."/>
            <person name="Dillman A.R."/>
            <person name="Macchietto M.G."/>
            <person name="Heikkinen L."/>
            <person name="Lakso M."/>
            <person name="Fracchia K.M."/>
            <person name="Antoshechkin I."/>
            <person name="Mortazavi A."/>
            <person name="Wong G."/>
            <person name="Sternberg P.W."/>
        </authorList>
    </citation>
    <scope>NUCLEOTIDE SEQUENCE [LARGE SCALE GENOMIC DNA]</scope>
    <source>
        <strain evidence="1">MT8872</strain>
    </source>
</reference>
<evidence type="ECO:0000313" key="1">
    <source>
        <dbReference type="Proteomes" id="UP000492821"/>
    </source>
</evidence>
<accession>A0A7E4USR8</accession>
<proteinExistence type="predicted"/>
<dbReference type="WBParaSite" id="Pan_g12398.t1">
    <property type="protein sequence ID" value="Pan_g12398.t1"/>
    <property type="gene ID" value="Pan_g12398"/>
</dbReference>
<protein>
    <submittedName>
        <fullName evidence="2">Uncharacterized protein</fullName>
    </submittedName>
</protein>
<dbReference type="AlphaFoldDB" id="A0A7E4USR8"/>